<reference evidence="1" key="1">
    <citation type="submission" date="2018-05" db="EMBL/GenBank/DDBJ databases">
        <authorList>
            <person name="Lanie J.A."/>
            <person name="Ng W.-L."/>
            <person name="Kazmierczak K.M."/>
            <person name="Andrzejewski T.M."/>
            <person name="Davidsen T.M."/>
            <person name="Wayne K.J."/>
            <person name="Tettelin H."/>
            <person name="Glass J.I."/>
            <person name="Rusch D."/>
            <person name="Podicherti R."/>
            <person name="Tsui H.-C.T."/>
            <person name="Winkler M.E."/>
        </authorList>
    </citation>
    <scope>NUCLEOTIDE SEQUENCE</scope>
</reference>
<feature type="non-terminal residue" evidence="1">
    <location>
        <position position="56"/>
    </location>
</feature>
<dbReference type="AlphaFoldDB" id="A0A381VEI3"/>
<protein>
    <submittedName>
        <fullName evidence="1">Uncharacterized protein</fullName>
    </submittedName>
</protein>
<organism evidence="1">
    <name type="scientific">marine metagenome</name>
    <dbReference type="NCBI Taxonomy" id="408172"/>
    <lineage>
        <taxon>unclassified sequences</taxon>
        <taxon>metagenomes</taxon>
        <taxon>ecological metagenomes</taxon>
    </lineage>
</organism>
<evidence type="ECO:0000313" key="1">
    <source>
        <dbReference type="EMBL" id="SVA38067.1"/>
    </source>
</evidence>
<gene>
    <name evidence="1" type="ORF">METZ01_LOCUS90921</name>
</gene>
<dbReference type="EMBL" id="UINC01008458">
    <property type="protein sequence ID" value="SVA38067.1"/>
    <property type="molecule type" value="Genomic_DNA"/>
</dbReference>
<accession>A0A381VEI3</accession>
<sequence>MASFEDCLDGWTGARTRRSGLRRIAKIPRLRGEQPPGAAPSEELSSWLFSGLSSSW</sequence>
<name>A0A381VEI3_9ZZZZ</name>
<proteinExistence type="predicted"/>